<gene>
    <name evidence="2" type="ORF">EVOR1521_LOCUS29887</name>
</gene>
<dbReference type="EMBL" id="CAUJNA010003723">
    <property type="protein sequence ID" value="CAJ1408490.1"/>
    <property type="molecule type" value="Genomic_DNA"/>
</dbReference>
<reference evidence="2" key="1">
    <citation type="submission" date="2023-08" db="EMBL/GenBank/DDBJ databases">
        <authorList>
            <person name="Chen Y."/>
            <person name="Shah S."/>
            <person name="Dougan E. K."/>
            <person name="Thang M."/>
            <person name="Chan C."/>
        </authorList>
    </citation>
    <scope>NUCLEOTIDE SEQUENCE</scope>
</reference>
<proteinExistence type="predicted"/>
<comment type="caution">
    <text evidence="2">The sequence shown here is derived from an EMBL/GenBank/DDBJ whole genome shotgun (WGS) entry which is preliminary data.</text>
</comment>
<accession>A0AA36JLL9</accession>
<evidence type="ECO:0000313" key="2">
    <source>
        <dbReference type="EMBL" id="CAJ1408490.1"/>
    </source>
</evidence>
<keyword evidence="3" id="KW-1185">Reference proteome</keyword>
<feature type="compositionally biased region" description="Pro residues" evidence="1">
    <location>
        <begin position="131"/>
        <end position="143"/>
    </location>
</feature>
<evidence type="ECO:0000256" key="1">
    <source>
        <dbReference type="SAM" id="MobiDB-lite"/>
    </source>
</evidence>
<dbReference type="Proteomes" id="UP001178507">
    <property type="component" value="Unassembled WGS sequence"/>
</dbReference>
<feature type="region of interest" description="Disordered" evidence="1">
    <location>
        <begin position="130"/>
        <end position="156"/>
    </location>
</feature>
<dbReference type="AlphaFoldDB" id="A0AA36JLL9"/>
<evidence type="ECO:0000313" key="3">
    <source>
        <dbReference type="Proteomes" id="UP001178507"/>
    </source>
</evidence>
<name>A0AA36JLL9_9DINO</name>
<sequence length="216" mass="24032">MPGGWFIVVDHQVLEKVKKPRWQVSEERTGQLRILAKVGSGVAPICTVLLVMQYRLCIANFEEAGGVAMQTWLLVLLSSQSKEVQMPWGTLWFLLAGLLQAIVAITALRGPLRKPERPLALDVIDIQMEQRPPPAQPSSPRPQRPTAGQPPSSPRGWARLHRSVLIPVALRGHLNWEYCTMGDDPLFGLIHSVLDIGPLRAFLSVKSLWHVIPRGV</sequence>
<organism evidence="2 3">
    <name type="scientific">Effrenium voratum</name>
    <dbReference type="NCBI Taxonomy" id="2562239"/>
    <lineage>
        <taxon>Eukaryota</taxon>
        <taxon>Sar</taxon>
        <taxon>Alveolata</taxon>
        <taxon>Dinophyceae</taxon>
        <taxon>Suessiales</taxon>
        <taxon>Symbiodiniaceae</taxon>
        <taxon>Effrenium</taxon>
    </lineage>
</organism>
<protein>
    <submittedName>
        <fullName evidence="2">Uncharacterized protein</fullName>
    </submittedName>
</protein>